<evidence type="ECO:0000256" key="1">
    <source>
        <dbReference type="SAM" id="MobiDB-lite"/>
    </source>
</evidence>
<organism evidence="2">
    <name type="scientific">Rhizophora mucronata</name>
    <name type="common">Asiatic mangrove</name>
    <dbReference type="NCBI Taxonomy" id="61149"/>
    <lineage>
        <taxon>Eukaryota</taxon>
        <taxon>Viridiplantae</taxon>
        <taxon>Streptophyta</taxon>
        <taxon>Embryophyta</taxon>
        <taxon>Tracheophyta</taxon>
        <taxon>Spermatophyta</taxon>
        <taxon>Magnoliopsida</taxon>
        <taxon>eudicotyledons</taxon>
        <taxon>Gunneridae</taxon>
        <taxon>Pentapetalae</taxon>
        <taxon>rosids</taxon>
        <taxon>fabids</taxon>
        <taxon>Malpighiales</taxon>
        <taxon>Rhizophoraceae</taxon>
        <taxon>Rhizophora</taxon>
    </lineage>
</organism>
<proteinExistence type="predicted"/>
<sequence length="33" mass="3831">MPPHLWCQPRSSRQGSDQPVMGYQQHVGKLVPW</sequence>
<accession>A0A2P2PL73</accession>
<name>A0A2P2PL73_RHIMU</name>
<protein>
    <submittedName>
        <fullName evidence="2">Uncharacterized protein</fullName>
    </submittedName>
</protein>
<dbReference type="EMBL" id="GGEC01074885">
    <property type="protein sequence ID" value="MBX55369.1"/>
    <property type="molecule type" value="Transcribed_RNA"/>
</dbReference>
<evidence type="ECO:0000313" key="2">
    <source>
        <dbReference type="EMBL" id="MBX55369.1"/>
    </source>
</evidence>
<reference evidence="2" key="1">
    <citation type="submission" date="2018-02" db="EMBL/GenBank/DDBJ databases">
        <title>Rhizophora mucronata_Transcriptome.</title>
        <authorList>
            <person name="Meera S.P."/>
            <person name="Sreeshan A."/>
            <person name="Augustine A."/>
        </authorList>
    </citation>
    <scope>NUCLEOTIDE SEQUENCE</scope>
    <source>
        <tissue evidence="2">Leaf</tissue>
    </source>
</reference>
<dbReference type="AlphaFoldDB" id="A0A2P2PL73"/>
<feature type="region of interest" description="Disordered" evidence="1">
    <location>
        <begin position="1"/>
        <end position="33"/>
    </location>
</feature>